<protein>
    <submittedName>
        <fullName evidence="1">Uncharacterized protein</fullName>
    </submittedName>
</protein>
<keyword evidence="2" id="KW-1185">Reference proteome</keyword>
<feature type="non-terminal residue" evidence="1">
    <location>
        <position position="1"/>
    </location>
</feature>
<reference evidence="1" key="1">
    <citation type="submission" date="2021-02" db="EMBL/GenBank/DDBJ databases">
        <authorList>
            <person name="Nowell W R."/>
        </authorList>
    </citation>
    <scope>NUCLEOTIDE SEQUENCE</scope>
    <source>
        <strain evidence="1">Ploen Becks lab</strain>
    </source>
</reference>
<dbReference type="AlphaFoldDB" id="A0A814H9T0"/>
<sequence length="146" mass="16923">GYGSVTGWLGFIIADKIFVDFTKYELDDNLKKVSDQISRLDKNSNKDSIPLTLTPKVAESNEKIIMDTVLNWDEIKVEKWFLDNSFNDILNKLKPINGKILHQLFKLQIHTPEFFYKSLTVNELINIRQLAAFISALNDLFETKDR</sequence>
<name>A0A814H9T0_9BILA</name>
<evidence type="ECO:0000313" key="1">
    <source>
        <dbReference type="EMBL" id="CAF1006817.1"/>
    </source>
</evidence>
<proteinExistence type="predicted"/>
<dbReference type="Proteomes" id="UP000663879">
    <property type="component" value="Unassembled WGS sequence"/>
</dbReference>
<dbReference type="EMBL" id="CAJNOC010004019">
    <property type="protein sequence ID" value="CAF1006817.1"/>
    <property type="molecule type" value="Genomic_DNA"/>
</dbReference>
<gene>
    <name evidence="1" type="ORF">OXX778_LOCUS16691</name>
</gene>
<accession>A0A814H9T0</accession>
<organism evidence="1 2">
    <name type="scientific">Brachionus calyciflorus</name>
    <dbReference type="NCBI Taxonomy" id="104777"/>
    <lineage>
        <taxon>Eukaryota</taxon>
        <taxon>Metazoa</taxon>
        <taxon>Spiralia</taxon>
        <taxon>Gnathifera</taxon>
        <taxon>Rotifera</taxon>
        <taxon>Eurotatoria</taxon>
        <taxon>Monogononta</taxon>
        <taxon>Pseudotrocha</taxon>
        <taxon>Ploima</taxon>
        <taxon>Brachionidae</taxon>
        <taxon>Brachionus</taxon>
    </lineage>
</organism>
<comment type="caution">
    <text evidence="1">The sequence shown here is derived from an EMBL/GenBank/DDBJ whole genome shotgun (WGS) entry which is preliminary data.</text>
</comment>
<evidence type="ECO:0000313" key="2">
    <source>
        <dbReference type="Proteomes" id="UP000663879"/>
    </source>
</evidence>